<dbReference type="GeneID" id="103489989"/>
<keyword evidence="1" id="KW-1185">Reference proteome</keyword>
<sequence>MKSLNDRVLKVMTQALFYSCLMKHHYYFFINNHFVNFCFPIGFRDELALGFAFTAQPHSKVSSSKSEWEHTAISRKMALTLPIDEDHHVSVDISDSALIIEDDNSQVISTNVRNTLAIDNDLGVSIDII</sequence>
<evidence type="ECO:0000313" key="1">
    <source>
        <dbReference type="Proteomes" id="UP001652600"/>
    </source>
</evidence>
<reference evidence="2" key="1">
    <citation type="submission" date="2025-08" db="UniProtKB">
        <authorList>
            <consortium name="RefSeq"/>
        </authorList>
    </citation>
    <scope>IDENTIFICATION</scope>
    <source>
        <tissue evidence="2">Stem</tissue>
    </source>
</reference>
<protein>
    <submittedName>
        <fullName evidence="2">Uncharacterized protein LOC103489989</fullName>
    </submittedName>
</protein>
<evidence type="ECO:0000313" key="2">
    <source>
        <dbReference type="RefSeq" id="XP_008447574.1"/>
    </source>
</evidence>
<accession>A0A1S3BID4</accession>
<dbReference type="KEGG" id="cmo:103489989"/>
<organism evidence="1 2">
    <name type="scientific">Cucumis melo</name>
    <name type="common">Muskmelon</name>
    <dbReference type="NCBI Taxonomy" id="3656"/>
    <lineage>
        <taxon>Eukaryota</taxon>
        <taxon>Viridiplantae</taxon>
        <taxon>Streptophyta</taxon>
        <taxon>Embryophyta</taxon>
        <taxon>Tracheophyta</taxon>
        <taxon>Spermatophyta</taxon>
        <taxon>Magnoliopsida</taxon>
        <taxon>eudicotyledons</taxon>
        <taxon>Gunneridae</taxon>
        <taxon>Pentapetalae</taxon>
        <taxon>rosids</taxon>
        <taxon>fabids</taxon>
        <taxon>Cucurbitales</taxon>
        <taxon>Cucurbitaceae</taxon>
        <taxon>Benincaseae</taxon>
        <taxon>Cucumis</taxon>
    </lineage>
</organism>
<dbReference type="AlphaFoldDB" id="A0A1S3BID4"/>
<dbReference type="RefSeq" id="XP_008447574.1">
    <property type="nucleotide sequence ID" value="XM_008449352.2"/>
</dbReference>
<gene>
    <name evidence="2" type="primary">LOC103489989</name>
</gene>
<proteinExistence type="predicted"/>
<dbReference type="Proteomes" id="UP001652600">
    <property type="component" value="Chromosome 4"/>
</dbReference>
<dbReference type="InParanoid" id="A0A1S3BID4"/>
<name>A0A1S3BID4_CUCME</name>